<name>A0ABU2WN46_9GAMM</name>
<dbReference type="RefSeq" id="WP_311366708.1">
    <property type="nucleotide sequence ID" value="NZ_JAVRIC010000054.1"/>
</dbReference>
<organism evidence="1 2">
    <name type="scientific">Banduia mediterranea</name>
    <dbReference type="NCBI Taxonomy" id="3075609"/>
    <lineage>
        <taxon>Bacteria</taxon>
        <taxon>Pseudomonadati</taxon>
        <taxon>Pseudomonadota</taxon>
        <taxon>Gammaproteobacteria</taxon>
        <taxon>Nevskiales</taxon>
        <taxon>Algiphilaceae</taxon>
        <taxon>Banduia</taxon>
    </lineage>
</organism>
<feature type="non-terminal residue" evidence="1">
    <location>
        <position position="71"/>
    </location>
</feature>
<sequence length="71" mass="7712">MDFSLLIEATGSQVPHQRLNSRHATSMPDAARPETGIRLAPPGALSIPGLDITSVFDTWSVVHFRSSQLLI</sequence>
<proteinExistence type="predicted"/>
<gene>
    <name evidence="1" type="ORF">RM530_18305</name>
</gene>
<reference evidence="1 2" key="1">
    <citation type="submission" date="2023-09" db="EMBL/GenBank/DDBJ databases">
        <authorList>
            <person name="Rey-Velasco X."/>
        </authorList>
    </citation>
    <scope>NUCLEOTIDE SEQUENCE [LARGE SCALE GENOMIC DNA]</scope>
    <source>
        <strain evidence="1 2">W345</strain>
    </source>
</reference>
<dbReference type="Proteomes" id="UP001254608">
    <property type="component" value="Unassembled WGS sequence"/>
</dbReference>
<keyword evidence="2" id="KW-1185">Reference proteome</keyword>
<evidence type="ECO:0000313" key="1">
    <source>
        <dbReference type="EMBL" id="MDT0499298.1"/>
    </source>
</evidence>
<protein>
    <submittedName>
        <fullName evidence="1">Uncharacterized protein</fullName>
    </submittedName>
</protein>
<dbReference type="EMBL" id="JAVRIC010000054">
    <property type="protein sequence ID" value="MDT0499298.1"/>
    <property type="molecule type" value="Genomic_DNA"/>
</dbReference>
<accession>A0ABU2WN46</accession>
<evidence type="ECO:0000313" key="2">
    <source>
        <dbReference type="Proteomes" id="UP001254608"/>
    </source>
</evidence>
<comment type="caution">
    <text evidence="1">The sequence shown here is derived from an EMBL/GenBank/DDBJ whole genome shotgun (WGS) entry which is preliminary data.</text>
</comment>